<accession>A0A286RIZ3</accession>
<dbReference type="KEGG" id="ttf:THTE_3280"/>
<gene>
    <name evidence="1" type="ORF">THTE_3280</name>
</gene>
<proteinExistence type="predicted"/>
<organism evidence="1 2">
    <name type="scientific">Thermogutta terrifontis</name>
    <dbReference type="NCBI Taxonomy" id="1331910"/>
    <lineage>
        <taxon>Bacteria</taxon>
        <taxon>Pseudomonadati</taxon>
        <taxon>Planctomycetota</taxon>
        <taxon>Planctomycetia</taxon>
        <taxon>Pirellulales</taxon>
        <taxon>Thermoguttaceae</taxon>
        <taxon>Thermogutta</taxon>
    </lineage>
</organism>
<name>A0A286RIZ3_9BACT</name>
<reference evidence="1 2" key="1">
    <citation type="journal article" name="Front. Microbiol.">
        <title>Sugar Metabolism of the First Thermophilic Planctomycete Thermogutta terrifontis: Comparative Genomic and Transcriptomic Approaches.</title>
        <authorList>
            <person name="Elcheninov A.G."/>
            <person name="Menzel P."/>
            <person name="Gudbergsdottir S.R."/>
            <person name="Slesarev A.I."/>
            <person name="Kadnikov V.V."/>
            <person name="Krogh A."/>
            <person name="Bonch-Osmolovskaya E.A."/>
            <person name="Peng X."/>
            <person name="Kublanov I.V."/>
        </authorList>
    </citation>
    <scope>NUCLEOTIDE SEQUENCE [LARGE SCALE GENOMIC DNA]</scope>
    <source>
        <strain evidence="1 2">R1</strain>
    </source>
</reference>
<dbReference type="EMBL" id="CP018477">
    <property type="protein sequence ID" value="ASV75882.1"/>
    <property type="molecule type" value="Genomic_DNA"/>
</dbReference>
<sequence>MIAATGSPGSAPSREDFQARSAVRFPLPRKHFSYSGRHIAALPQLFNCPRPD</sequence>
<dbReference type="AlphaFoldDB" id="A0A286RIZ3"/>
<protein>
    <submittedName>
        <fullName evidence="1">Uncharacterized protein</fullName>
    </submittedName>
</protein>
<evidence type="ECO:0000313" key="2">
    <source>
        <dbReference type="Proteomes" id="UP000215086"/>
    </source>
</evidence>
<dbReference type="Proteomes" id="UP000215086">
    <property type="component" value="Chromosome"/>
</dbReference>
<keyword evidence="2" id="KW-1185">Reference proteome</keyword>
<evidence type="ECO:0000313" key="1">
    <source>
        <dbReference type="EMBL" id="ASV75882.1"/>
    </source>
</evidence>